<keyword evidence="2" id="KW-1185">Reference proteome</keyword>
<evidence type="ECO:0000313" key="1">
    <source>
        <dbReference type="EMBL" id="KAJ8125089.1"/>
    </source>
</evidence>
<protein>
    <submittedName>
        <fullName evidence="1">Uncharacterized protein</fullName>
    </submittedName>
</protein>
<comment type="caution">
    <text evidence="1">The sequence shown here is derived from an EMBL/GenBank/DDBJ whole genome shotgun (WGS) entry which is preliminary data.</text>
</comment>
<sequence>MDIDSKWLTAEHLTSVMTAGGFKPESMRSCESEPNWNSASLDELLEALSSPMWTAQFCKGWSEQEMGRWTEGVAKQLTEEEKASCTVEMIAHICVAQKEH</sequence>
<gene>
    <name evidence="1" type="ORF">O1611_g8551</name>
</gene>
<name>A0ACC2JC82_9PEZI</name>
<organism evidence="1 2">
    <name type="scientific">Lasiodiplodia mahajangana</name>
    <dbReference type="NCBI Taxonomy" id="1108764"/>
    <lineage>
        <taxon>Eukaryota</taxon>
        <taxon>Fungi</taxon>
        <taxon>Dikarya</taxon>
        <taxon>Ascomycota</taxon>
        <taxon>Pezizomycotina</taxon>
        <taxon>Dothideomycetes</taxon>
        <taxon>Dothideomycetes incertae sedis</taxon>
        <taxon>Botryosphaeriales</taxon>
        <taxon>Botryosphaeriaceae</taxon>
        <taxon>Lasiodiplodia</taxon>
    </lineage>
</organism>
<evidence type="ECO:0000313" key="2">
    <source>
        <dbReference type="Proteomes" id="UP001153332"/>
    </source>
</evidence>
<reference evidence="1" key="1">
    <citation type="submission" date="2022-12" db="EMBL/GenBank/DDBJ databases">
        <title>Genome Sequence of Lasiodiplodia mahajangana.</title>
        <authorList>
            <person name="Buettner E."/>
        </authorList>
    </citation>
    <scope>NUCLEOTIDE SEQUENCE</scope>
    <source>
        <strain evidence="1">VT137</strain>
    </source>
</reference>
<proteinExistence type="predicted"/>
<accession>A0ACC2JC82</accession>
<dbReference type="Proteomes" id="UP001153332">
    <property type="component" value="Unassembled WGS sequence"/>
</dbReference>
<dbReference type="EMBL" id="JAPUUL010002573">
    <property type="protein sequence ID" value="KAJ8125089.1"/>
    <property type="molecule type" value="Genomic_DNA"/>
</dbReference>